<organism evidence="2 3">
    <name type="scientific">Lophiotrema nucula</name>
    <dbReference type="NCBI Taxonomy" id="690887"/>
    <lineage>
        <taxon>Eukaryota</taxon>
        <taxon>Fungi</taxon>
        <taxon>Dikarya</taxon>
        <taxon>Ascomycota</taxon>
        <taxon>Pezizomycotina</taxon>
        <taxon>Dothideomycetes</taxon>
        <taxon>Pleosporomycetidae</taxon>
        <taxon>Pleosporales</taxon>
        <taxon>Lophiotremataceae</taxon>
        <taxon>Lophiotrema</taxon>
    </lineage>
</organism>
<accession>A0A6A5ZH06</accession>
<feature type="compositionally biased region" description="Acidic residues" evidence="1">
    <location>
        <begin position="88"/>
        <end position="98"/>
    </location>
</feature>
<evidence type="ECO:0000313" key="3">
    <source>
        <dbReference type="Proteomes" id="UP000799770"/>
    </source>
</evidence>
<dbReference type="AlphaFoldDB" id="A0A6A5ZH06"/>
<evidence type="ECO:0000313" key="2">
    <source>
        <dbReference type="EMBL" id="KAF2118506.1"/>
    </source>
</evidence>
<sequence length="247" mass="28338">MALRSDTDSSLPTATTQAVHFRSSPPILLQTEPTPDDMQSPVSDPPAKQEMEPDTLPQRERGSSAETERPPSAQQAQKHENGTPPNEQELEGADDEEDPADEIAKFEWETLEQRYHTAMESCYQNEAELLEEFAKLMQFFKTWAETGHKQETERTFSRLRTRMAHVQNSEDQLEKTRNHYIAVVQAFESAMVTLNFPFEERPMPSHFIQQSASCVITNGSVNVQLIRVRKRERSPSPRRHIMRCVVL</sequence>
<feature type="compositionally biased region" description="Basic and acidic residues" evidence="1">
    <location>
        <begin position="47"/>
        <end position="69"/>
    </location>
</feature>
<gene>
    <name evidence="2" type="ORF">BDV96DRAFT_387796</name>
</gene>
<dbReference type="EMBL" id="ML977317">
    <property type="protein sequence ID" value="KAF2118506.1"/>
    <property type="molecule type" value="Genomic_DNA"/>
</dbReference>
<protein>
    <submittedName>
        <fullName evidence="2">Uncharacterized protein</fullName>
    </submittedName>
</protein>
<reference evidence="2" key="1">
    <citation type="journal article" date="2020" name="Stud. Mycol.">
        <title>101 Dothideomycetes genomes: a test case for predicting lifestyles and emergence of pathogens.</title>
        <authorList>
            <person name="Haridas S."/>
            <person name="Albert R."/>
            <person name="Binder M."/>
            <person name="Bloem J."/>
            <person name="Labutti K."/>
            <person name="Salamov A."/>
            <person name="Andreopoulos B."/>
            <person name="Baker S."/>
            <person name="Barry K."/>
            <person name="Bills G."/>
            <person name="Bluhm B."/>
            <person name="Cannon C."/>
            <person name="Castanera R."/>
            <person name="Culley D."/>
            <person name="Daum C."/>
            <person name="Ezra D."/>
            <person name="Gonzalez J."/>
            <person name="Henrissat B."/>
            <person name="Kuo A."/>
            <person name="Liang C."/>
            <person name="Lipzen A."/>
            <person name="Lutzoni F."/>
            <person name="Magnuson J."/>
            <person name="Mondo S."/>
            <person name="Nolan M."/>
            <person name="Ohm R."/>
            <person name="Pangilinan J."/>
            <person name="Park H.-J."/>
            <person name="Ramirez L."/>
            <person name="Alfaro M."/>
            <person name="Sun H."/>
            <person name="Tritt A."/>
            <person name="Yoshinaga Y."/>
            <person name="Zwiers L.-H."/>
            <person name="Turgeon B."/>
            <person name="Goodwin S."/>
            <person name="Spatafora J."/>
            <person name="Crous P."/>
            <person name="Grigoriev I."/>
        </authorList>
    </citation>
    <scope>NUCLEOTIDE SEQUENCE</scope>
    <source>
        <strain evidence="2">CBS 627.86</strain>
    </source>
</reference>
<proteinExistence type="predicted"/>
<dbReference type="OrthoDB" id="5335351at2759"/>
<dbReference type="Proteomes" id="UP000799770">
    <property type="component" value="Unassembled WGS sequence"/>
</dbReference>
<name>A0A6A5ZH06_9PLEO</name>
<keyword evidence="3" id="KW-1185">Reference proteome</keyword>
<feature type="compositionally biased region" description="Polar residues" evidence="1">
    <location>
        <begin position="8"/>
        <end position="18"/>
    </location>
</feature>
<evidence type="ECO:0000256" key="1">
    <source>
        <dbReference type="SAM" id="MobiDB-lite"/>
    </source>
</evidence>
<feature type="region of interest" description="Disordered" evidence="1">
    <location>
        <begin position="1"/>
        <end position="98"/>
    </location>
</feature>